<organism evidence="2 3">
    <name type="scientific">Reinekea marina</name>
    <dbReference type="NCBI Taxonomy" id="1310421"/>
    <lineage>
        <taxon>Bacteria</taxon>
        <taxon>Pseudomonadati</taxon>
        <taxon>Pseudomonadota</taxon>
        <taxon>Gammaproteobacteria</taxon>
        <taxon>Oceanospirillales</taxon>
        <taxon>Saccharospirillaceae</taxon>
        <taxon>Reinekea</taxon>
    </lineage>
</organism>
<dbReference type="Proteomes" id="UP001595710">
    <property type="component" value="Unassembled WGS sequence"/>
</dbReference>
<keyword evidence="3" id="KW-1185">Reference proteome</keyword>
<feature type="signal peptide" evidence="1">
    <location>
        <begin position="1"/>
        <end position="21"/>
    </location>
</feature>
<dbReference type="RefSeq" id="WP_290282842.1">
    <property type="nucleotide sequence ID" value="NZ_JAUFQI010000001.1"/>
</dbReference>
<reference evidence="3" key="1">
    <citation type="journal article" date="2019" name="Int. J. Syst. Evol. Microbiol.">
        <title>The Global Catalogue of Microorganisms (GCM) 10K type strain sequencing project: providing services to taxonomists for standard genome sequencing and annotation.</title>
        <authorList>
            <consortium name="The Broad Institute Genomics Platform"/>
            <consortium name="The Broad Institute Genome Sequencing Center for Infectious Disease"/>
            <person name="Wu L."/>
            <person name="Ma J."/>
        </authorList>
    </citation>
    <scope>NUCLEOTIDE SEQUENCE [LARGE SCALE GENOMIC DNA]</scope>
    <source>
        <strain evidence="3">CECT 8288</strain>
    </source>
</reference>
<sequence length="119" mass="12972">MYKLMATVFLLCTALSLPTHANPMRPDNYSAPKQNTSTVVRKAKPASFSLSDIAITGDLRFATINNKTLTLNDQISGFKVTQIEAEFVVLAQGSTTRTLYLKTPGSFKIVPSTEDSPSE</sequence>
<proteinExistence type="predicted"/>
<comment type="caution">
    <text evidence="2">The sequence shown here is derived from an EMBL/GenBank/DDBJ whole genome shotgun (WGS) entry which is preliminary data.</text>
</comment>
<evidence type="ECO:0000256" key="1">
    <source>
        <dbReference type="SAM" id="SignalP"/>
    </source>
</evidence>
<evidence type="ECO:0000313" key="3">
    <source>
        <dbReference type="Proteomes" id="UP001595710"/>
    </source>
</evidence>
<keyword evidence="1" id="KW-0732">Signal</keyword>
<evidence type="ECO:0008006" key="4">
    <source>
        <dbReference type="Google" id="ProtNLM"/>
    </source>
</evidence>
<name>A0ABV7WPJ2_9GAMM</name>
<evidence type="ECO:0000313" key="2">
    <source>
        <dbReference type="EMBL" id="MFC3701168.1"/>
    </source>
</evidence>
<gene>
    <name evidence="2" type="ORF">ACFOND_05880</name>
</gene>
<dbReference type="EMBL" id="JBHRYN010000008">
    <property type="protein sequence ID" value="MFC3701168.1"/>
    <property type="molecule type" value="Genomic_DNA"/>
</dbReference>
<protein>
    <recommendedName>
        <fullName evidence="4">MSHA biogenesis protein MshK</fullName>
    </recommendedName>
</protein>
<accession>A0ABV7WPJ2</accession>
<feature type="chain" id="PRO_5045730714" description="MSHA biogenesis protein MshK" evidence="1">
    <location>
        <begin position="22"/>
        <end position="119"/>
    </location>
</feature>